<dbReference type="RefSeq" id="WP_205628444.1">
    <property type="nucleotide sequence ID" value="NZ_JMCB01000001.1"/>
</dbReference>
<dbReference type="EMBL" id="JMCB01000001">
    <property type="protein sequence ID" value="KFE71910.1"/>
    <property type="molecule type" value="Genomic_DNA"/>
</dbReference>
<proteinExistence type="predicted"/>
<organism evidence="1 2">
    <name type="scientific">Hyalangium minutum</name>
    <dbReference type="NCBI Taxonomy" id="394096"/>
    <lineage>
        <taxon>Bacteria</taxon>
        <taxon>Pseudomonadati</taxon>
        <taxon>Myxococcota</taxon>
        <taxon>Myxococcia</taxon>
        <taxon>Myxococcales</taxon>
        <taxon>Cystobacterineae</taxon>
        <taxon>Archangiaceae</taxon>
        <taxon>Hyalangium</taxon>
    </lineage>
</organism>
<dbReference type="Proteomes" id="UP000028725">
    <property type="component" value="Unassembled WGS sequence"/>
</dbReference>
<protein>
    <submittedName>
        <fullName evidence="1">Uncharacterized protein</fullName>
    </submittedName>
</protein>
<gene>
    <name evidence="1" type="ORF">DB31_0171</name>
</gene>
<evidence type="ECO:0000313" key="2">
    <source>
        <dbReference type="Proteomes" id="UP000028725"/>
    </source>
</evidence>
<reference evidence="1 2" key="1">
    <citation type="submission" date="2014-04" db="EMBL/GenBank/DDBJ databases">
        <title>Genome assembly of Hyalangium minutum DSM 14724.</title>
        <authorList>
            <person name="Sharma G."/>
            <person name="Subramanian S."/>
        </authorList>
    </citation>
    <scope>NUCLEOTIDE SEQUENCE [LARGE SCALE GENOMIC DNA]</scope>
    <source>
        <strain evidence="1 2">DSM 14724</strain>
    </source>
</reference>
<name>A0A085WW47_9BACT</name>
<sequence length="207" mass="22588">MLAASVVGAAVIQVGHSLNAGLQARLDEALAECADAARSEVMLKHFGRSPTREECNEVVGTDSQGQPITRAMQLGVEQHTVALQCAEKKLQELKPGGFSIQPRYRVDPETGKAEYLPREAVETLLRQGRSAELRGTIEPDIVIHEGQPHRVQDGYDYKFPCANTSRTLDWRKYPAGSPHGGKTQGEVYRKALGGQPARVQPHLGVAR</sequence>
<dbReference type="AlphaFoldDB" id="A0A085WW47"/>
<dbReference type="STRING" id="394096.DB31_0171"/>
<keyword evidence="2" id="KW-1185">Reference proteome</keyword>
<comment type="caution">
    <text evidence="1">The sequence shown here is derived from an EMBL/GenBank/DDBJ whole genome shotgun (WGS) entry which is preliminary data.</text>
</comment>
<accession>A0A085WW47</accession>
<evidence type="ECO:0000313" key="1">
    <source>
        <dbReference type="EMBL" id="KFE71910.1"/>
    </source>
</evidence>